<dbReference type="HOGENOM" id="CLU_496437_0_0_1"/>
<feature type="repeat" description="WD" evidence="5">
    <location>
        <begin position="251"/>
        <end position="292"/>
    </location>
</feature>
<evidence type="ECO:0000313" key="7">
    <source>
        <dbReference type="EnsemblPlants" id="OGLUM12G04660.3"/>
    </source>
</evidence>
<evidence type="ECO:0000256" key="5">
    <source>
        <dbReference type="PROSITE-ProRule" id="PRU00221"/>
    </source>
</evidence>
<evidence type="ECO:0000256" key="2">
    <source>
        <dbReference type="ARBA" id="ARBA00022448"/>
    </source>
</evidence>
<dbReference type="EnsemblPlants" id="OGLUM12G04660.3">
    <property type="protein sequence ID" value="OGLUM12G04660.3"/>
    <property type="gene ID" value="OGLUM12G04660"/>
</dbReference>
<reference evidence="7" key="2">
    <citation type="submission" date="2018-05" db="EMBL/GenBank/DDBJ databases">
        <title>OgluRS3 (Oryza glumaepatula Reference Sequence Version 3).</title>
        <authorList>
            <person name="Zhang J."/>
            <person name="Kudrna D."/>
            <person name="Lee S."/>
            <person name="Talag J."/>
            <person name="Welchert J."/>
            <person name="Wing R.A."/>
        </authorList>
    </citation>
    <scope>NUCLEOTIDE SEQUENCE [LARGE SCALE GENOMIC DNA]</scope>
</reference>
<dbReference type="SMART" id="SM00320">
    <property type="entry name" value="WD40"/>
    <property type="match status" value="6"/>
</dbReference>
<dbReference type="GO" id="GO:0006887">
    <property type="term" value="P:exocytosis"/>
    <property type="evidence" value="ECO:0007669"/>
    <property type="project" value="InterPro"/>
</dbReference>
<reference evidence="7" key="1">
    <citation type="submission" date="2015-04" db="UniProtKB">
        <authorList>
            <consortium name="EnsemblPlants"/>
        </authorList>
    </citation>
    <scope>IDENTIFICATION</scope>
</reference>
<dbReference type="GO" id="GO:0005546">
    <property type="term" value="F:phosphatidylinositol-4,5-bisphosphate binding"/>
    <property type="evidence" value="ECO:0007669"/>
    <property type="project" value="InterPro"/>
</dbReference>
<dbReference type="GO" id="GO:0043130">
    <property type="term" value="F:ubiquitin binding"/>
    <property type="evidence" value="ECO:0007669"/>
    <property type="project" value="TreeGrafter"/>
</dbReference>
<dbReference type="InterPro" id="IPR001680">
    <property type="entry name" value="WD40_rpt"/>
</dbReference>
<dbReference type="Pfam" id="PF00400">
    <property type="entry name" value="WD40"/>
    <property type="match status" value="6"/>
</dbReference>
<dbReference type="Gramene" id="OGLUM12G04660.3">
    <property type="protein sequence ID" value="OGLUM12G04660.3"/>
    <property type="gene ID" value="OGLUM12G04660"/>
</dbReference>
<dbReference type="AlphaFoldDB" id="A0A0E0BPF7"/>
<dbReference type="PRINTS" id="PR00320">
    <property type="entry name" value="GPROTEINBRPT"/>
</dbReference>
<dbReference type="InterPro" id="IPR019775">
    <property type="entry name" value="WD40_repeat_CS"/>
</dbReference>
<evidence type="ECO:0000256" key="1">
    <source>
        <dbReference type="ARBA" id="ARBA00006756"/>
    </source>
</evidence>
<feature type="repeat" description="WD" evidence="5">
    <location>
        <begin position="121"/>
        <end position="157"/>
    </location>
</feature>
<keyword evidence="2" id="KW-0813">Transport</keyword>
<proteinExistence type="inferred from homology"/>
<dbReference type="InterPro" id="IPR015943">
    <property type="entry name" value="WD40/YVTN_repeat-like_dom_sf"/>
</dbReference>
<feature type="repeat" description="WD" evidence="5">
    <location>
        <begin position="209"/>
        <end position="250"/>
    </location>
</feature>
<dbReference type="PANTHER" id="PTHR19862:SF14">
    <property type="entry name" value="WD REPEAT-CONTAINING PROTEIN 48"/>
    <property type="match status" value="1"/>
</dbReference>
<sequence>MHRVGSAGNTAGSSRPRKEKRFTYVLNDADNKKHCAGINCLSYLNASTSGTSDYLFTGSRDGTLKRWEPKNGVTSFSATFESHVDWVNDAIIVGQNLVSCSSDTTLKVWNCLSDGACTRTLRQHSDYVICLAASEKNSNIVASGGLGGEVFIWDLDSSLAPVAKSVDAKEDEAPNGNSGPALTTLCNVNSSSNLASTNGQSHGYSPITAKGHKDSVYALAMSDTGNTLVSGGTEKVVRVWDPRTGSKKMKLRGHTDNIRALLLDPTGRYCLSGSSDSMIRLWDLGQQRCIHSYAVHTDSVWALASTPSFSHVYSGGRDQSVYLTDLSNRESVLLCTNEHPILQLSLQDDMIWVATTDSSLMEVMELLHGNLEGKSRLYKDPSLSNIFLMNNGRYMLQKIRGSPETNAMLGEAWARKQSTNLRQYHKNYQRETWSRVLGLLRDDGVLTVKGSVQKPVLKERFKQFNAAMDEIQRTQGAWVVSDEQLQSELRVSIAAVVVPAYRSFLGRFAQTFSAGRQSEKYVKLSADDVEAIIDELFDGNATSMTRRRT</sequence>
<dbReference type="PROSITE" id="PS50294">
    <property type="entry name" value="WD_REPEATS_REGION"/>
    <property type="match status" value="2"/>
</dbReference>
<dbReference type="PROSITE" id="PS00678">
    <property type="entry name" value="WD_REPEATS_1"/>
    <property type="match status" value="1"/>
</dbReference>
<organism evidence="7">
    <name type="scientific">Oryza glumipatula</name>
    <dbReference type="NCBI Taxonomy" id="40148"/>
    <lineage>
        <taxon>Eukaryota</taxon>
        <taxon>Viridiplantae</taxon>
        <taxon>Streptophyta</taxon>
        <taxon>Embryophyta</taxon>
        <taxon>Tracheophyta</taxon>
        <taxon>Spermatophyta</taxon>
        <taxon>Magnoliopsida</taxon>
        <taxon>Liliopsida</taxon>
        <taxon>Poales</taxon>
        <taxon>Poaceae</taxon>
        <taxon>BOP clade</taxon>
        <taxon>Oryzoideae</taxon>
        <taxon>Oryzeae</taxon>
        <taxon>Oryzinae</taxon>
        <taxon>Oryza</taxon>
    </lineage>
</organism>
<dbReference type="InterPro" id="IPR051246">
    <property type="entry name" value="WDR48"/>
</dbReference>
<keyword evidence="8" id="KW-1185">Reference proteome</keyword>
<evidence type="ECO:0000313" key="8">
    <source>
        <dbReference type="Proteomes" id="UP000026961"/>
    </source>
</evidence>
<dbReference type="GO" id="GO:0000145">
    <property type="term" value="C:exocyst"/>
    <property type="evidence" value="ECO:0007669"/>
    <property type="project" value="InterPro"/>
</dbReference>
<protein>
    <recommendedName>
        <fullName evidence="6">Exocyst complex subunit Exo70 C-terminal domain-containing protein</fullName>
    </recommendedName>
</protein>
<dbReference type="PANTHER" id="PTHR19862">
    <property type="entry name" value="WD REPEAT-CONTAINING PROTEIN 48"/>
    <property type="match status" value="1"/>
</dbReference>
<dbReference type="Proteomes" id="UP000026961">
    <property type="component" value="Chromosome 12"/>
</dbReference>
<dbReference type="InterPro" id="IPR046364">
    <property type="entry name" value="Exo70_C"/>
</dbReference>
<dbReference type="Pfam" id="PF03081">
    <property type="entry name" value="Exo70_C"/>
    <property type="match status" value="1"/>
</dbReference>
<evidence type="ECO:0000256" key="4">
    <source>
        <dbReference type="ARBA" id="ARBA00022737"/>
    </source>
</evidence>
<dbReference type="SUPFAM" id="SSF74788">
    <property type="entry name" value="Cullin repeat-like"/>
    <property type="match status" value="1"/>
</dbReference>
<keyword evidence="4" id="KW-0677">Repeat</keyword>
<dbReference type="SUPFAM" id="SSF50978">
    <property type="entry name" value="WD40 repeat-like"/>
    <property type="match status" value="1"/>
</dbReference>
<accession>A0A0E0BPF7</accession>
<comment type="similarity">
    <text evidence="1">Belongs to the EXO70 family.</text>
</comment>
<feature type="domain" description="Exocyst complex subunit Exo70 C-terminal" evidence="6">
    <location>
        <begin position="359"/>
        <end position="535"/>
    </location>
</feature>
<dbReference type="PROSITE" id="PS50082">
    <property type="entry name" value="WD_REPEATS_2"/>
    <property type="match status" value="3"/>
</dbReference>
<dbReference type="CDD" id="cd00200">
    <property type="entry name" value="WD40"/>
    <property type="match status" value="1"/>
</dbReference>
<evidence type="ECO:0000256" key="3">
    <source>
        <dbReference type="ARBA" id="ARBA00022574"/>
    </source>
</evidence>
<dbReference type="GO" id="GO:0000724">
    <property type="term" value="P:double-strand break repair via homologous recombination"/>
    <property type="evidence" value="ECO:0007669"/>
    <property type="project" value="TreeGrafter"/>
</dbReference>
<dbReference type="InterPro" id="IPR016159">
    <property type="entry name" value="Cullin_repeat-like_dom_sf"/>
</dbReference>
<dbReference type="InterPro" id="IPR036322">
    <property type="entry name" value="WD40_repeat_dom_sf"/>
</dbReference>
<dbReference type="Gene3D" id="2.130.10.10">
    <property type="entry name" value="YVTN repeat-like/Quinoprotein amine dehydrogenase"/>
    <property type="match status" value="2"/>
</dbReference>
<dbReference type="Gene3D" id="1.20.1280.170">
    <property type="entry name" value="Exocyst complex component Exo70"/>
    <property type="match status" value="1"/>
</dbReference>
<evidence type="ECO:0000259" key="6">
    <source>
        <dbReference type="Pfam" id="PF03081"/>
    </source>
</evidence>
<keyword evidence="3 5" id="KW-0853">WD repeat</keyword>
<dbReference type="FunFam" id="2.130.10.10:FF:000747">
    <property type="entry name" value="Transducin/WD40 repeat-like superfamily protein"/>
    <property type="match status" value="1"/>
</dbReference>
<dbReference type="InterPro" id="IPR020472">
    <property type="entry name" value="WD40_PAC1"/>
</dbReference>
<name>A0A0E0BPF7_9ORYZ</name>